<evidence type="ECO:0000313" key="2">
    <source>
        <dbReference type="EMBL" id="GDY69557.1"/>
    </source>
</evidence>
<dbReference type="AlphaFoldDB" id="A0A4D4MDT4"/>
<sequence>MRHGLQPPFREQRGGRRDHGVTAAQQTRIGSVFHPSVPFYETTQLTAYYETFRLRDGNWVAAENLRDYPGAAPSKVTVPFPPSFLPHGPRPSRTDPFVDHM</sequence>
<gene>
    <name evidence="2" type="ORF">SAV14893_089500</name>
    <name evidence="3" type="ORF">SAV31267_093000</name>
</gene>
<evidence type="ECO:0000313" key="4">
    <source>
        <dbReference type="Proteomes" id="UP000299211"/>
    </source>
</evidence>
<organism evidence="2 5">
    <name type="scientific">Streptomyces avermitilis</name>
    <dbReference type="NCBI Taxonomy" id="33903"/>
    <lineage>
        <taxon>Bacteria</taxon>
        <taxon>Bacillati</taxon>
        <taxon>Actinomycetota</taxon>
        <taxon>Actinomycetes</taxon>
        <taxon>Kitasatosporales</taxon>
        <taxon>Streptomycetaceae</taxon>
        <taxon>Streptomyces</taxon>
    </lineage>
</organism>
<feature type="region of interest" description="Disordered" evidence="1">
    <location>
        <begin position="82"/>
        <end position="101"/>
    </location>
</feature>
<comment type="caution">
    <text evidence="2">The sequence shown here is derived from an EMBL/GenBank/DDBJ whole genome shotgun (WGS) entry which is preliminary data.</text>
</comment>
<dbReference type="Proteomes" id="UP000302139">
    <property type="component" value="Unassembled WGS sequence"/>
</dbReference>
<feature type="region of interest" description="Disordered" evidence="1">
    <location>
        <begin position="1"/>
        <end position="23"/>
    </location>
</feature>
<evidence type="ECO:0000256" key="1">
    <source>
        <dbReference type="SAM" id="MobiDB-lite"/>
    </source>
</evidence>
<dbReference type="EMBL" id="BJHX01000002">
    <property type="protein sequence ID" value="GDY69557.1"/>
    <property type="molecule type" value="Genomic_DNA"/>
</dbReference>
<protein>
    <submittedName>
        <fullName evidence="2">Uncharacterized protein</fullName>
    </submittedName>
</protein>
<evidence type="ECO:0000313" key="5">
    <source>
        <dbReference type="Proteomes" id="UP000302139"/>
    </source>
</evidence>
<dbReference type="Proteomes" id="UP000299211">
    <property type="component" value="Unassembled WGS sequence"/>
</dbReference>
<reference evidence="3 4" key="1">
    <citation type="submission" date="2019-04" db="EMBL/GenBank/DDBJ databases">
        <title>Draft genome sequences of Streptomyces avermitilis ATCC 31267.</title>
        <authorList>
            <person name="Komaki H."/>
            <person name="Tamura T."/>
            <person name="Hosoyama A."/>
        </authorList>
    </citation>
    <scope>NUCLEOTIDE SEQUENCE [LARGE SCALE GENOMIC DNA]</scope>
    <source>
        <strain evidence="3 4">ATCC 31267</strain>
    </source>
</reference>
<evidence type="ECO:0000313" key="3">
    <source>
        <dbReference type="EMBL" id="GDY79815.1"/>
    </source>
</evidence>
<proteinExistence type="predicted"/>
<feature type="compositionally biased region" description="Basic and acidic residues" evidence="1">
    <location>
        <begin position="92"/>
        <end position="101"/>
    </location>
</feature>
<accession>A0A4D4MDT4</accession>
<name>A0A4D4MDT4_STRAX</name>
<reference evidence="2 5" key="2">
    <citation type="submission" date="2019-04" db="EMBL/GenBank/DDBJ databases">
        <title>Draft genome sequences of Streptomyces avermitilis NBRC 14893.</title>
        <authorList>
            <person name="Komaki H."/>
            <person name="Tamura T."/>
            <person name="Hosoyama A."/>
        </authorList>
    </citation>
    <scope>NUCLEOTIDE SEQUENCE [LARGE SCALE GENOMIC DNA]</scope>
    <source>
        <strain evidence="2 5">NBRC 14893</strain>
    </source>
</reference>
<dbReference type="EMBL" id="BJHY01000002">
    <property type="protein sequence ID" value="GDY79815.1"/>
    <property type="molecule type" value="Genomic_DNA"/>
</dbReference>
<feature type="compositionally biased region" description="Basic and acidic residues" evidence="1">
    <location>
        <begin position="10"/>
        <end position="20"/>
    </location>
</feature>